<evidence type="ECO:0000313" key="2">
    <source>
        <dbReference type="EMBL" id="CAG8549882.1"/>
    </source>
</evidence>
<name>A0A9N9B1J7_9GLOM</name>
<organism evidence="2 3">
    <name type="scientific">Paraglomus brasilianum</name>
    <dbReference type="NCBI Taxonomy" id="144538"/>
    <lineage>
        <taxon>Eukaryota</taxon>
        <taxon>Fungi</taxon>
        <taxon>Fungi incertae sedis</taxon>
        <taxon>Mucoromycota</taxon>
        <taxon>Glomeromycotina</taxon>
        <taxon>Glomeromycetes</taxon>
        <taxon>Paraglomerales</taxon>
        <taxon>Paraglomeraceae</taxon>
        <taxon>Paraglomus</taxon>
    </lineage>
</organism>
<dbReference type="Proteomes" id="UP000789739">
    <property type="component" value="Unassembled WGS sequence"/>
</dbReference>
<keyword evidence="3" id="KW-1185">Reference proteome</keyword>
<dbReference type="AlphaFoldDB" id="A0A9N9B1J7"/>
<protein>
    <submittedName>
        <fullName evidence="2">10037_t:CDS:1</fullName>
    </submittedName>
</protein>
<gene>
    <name evidence="2" type="ORF">PBRASI_LOCUS5029</name>
</gene>
<reference evidence="2" key="1">
    <citation type="submission" date="2021-06" db="EMBL/GenBank/DDBJ databases">
        <authorList>
            <person name="Kallberg Y."/>
            <person name="Tangrot J."/>
            <person name="Rosling A."/>
        </authorList>
    </citation>
    <scope>NUCLEOTIDE SEQUENCE</scope>
    <source>
        <strain evidence="2">BR232B</strain>
    </source>
</reference>
<dbReference type="EMBL" id="CAJVPI010000558">
    <property type="protein sequence ID" value="CAG8549882.1"/>
    <property type="molecule type" value="Genomic_DNA"/>
</dbReference>
<evidence type="ECO:0000256" key="1">
    <source>
        <dbReference type="SAM" id="MobiDB-lite"/>
    </source>
</evidence>
<feature type="non-terminal residue" evidence="2">
    <location>
        <position position="1"/>
    </location>
</feature>
<comment type="caution">
    <text evidence="2">The sequence shown here is derived from an EMBL/GenBank/DDBJ whole genome shotgun (WGS) entry which is preliminary data.</text>
</comment>
<feature type="region of interest" description="Disordered" evidence="1">
    <location>
        <begin position="60"/>
        <end position="99"/>
    </location>
</feature>
<accession>A0A9N9B1J7</accession>
<sequence length="99" mass="10971">LGEVALVDHLLGMKALKSVLAPFLGMNADEYTQLAIDFESEVDFFQTYWISMRAFGMKPADKSVKADSEPKSEVVVESEKDIVASEREPVVKSESEDAE</sequence>
<evidence type="ECO:0000313" key="3">
    <source>
        <dbReference type="Proteomes" id="UP000789739"/>
    </source>
</evidence>
<proteinExistence type="predicted"/>